<sequence length="207" mass="23062">MVLLKPLKKWVDLQYQSPSGILGLYFGEKMVLQHQPETLWTIELLKLRHEERVLEIGCGAGYAIKKVLLHPHVQFVAGLDISTSVLRSAKLRNRQSLRKGTAEVLLGNVSDIPLDNESFTKVFSIHSLYFWDVSSQTVSELYRVLKPNGTVTLTICNGKDGETWTGVQSMVEELLIPLMIQTGFKDVKIVKGPSSRGYHTIAVGGGK</sequence>
<dbReference type="Pfam" id="PF08241">
    <property type="entry name" value="Methyltransf_11"/>
    <property type="match status" value="1"/>
</dbReference>
<dbReference type="GO" id="GO:0008757">
    <property type="term" value="F:S-adenosylmethionine-dependent methyltransferase activity"/>
    <property type="evidence" value="ECO:0007669"/>
    <property type="project" value="InterPro"/>
</dbReference>
<evidence type="ECO:0000313" key="3">
    <source>
        <dbReference type="Proteomes" id="UP000215059"/>
    </source>
</evidence>
<dbReference type="EMBL" id="NOII01000011">
    <property type="protein sequence ID" value="OYD56749.1"/>
    <property type="molecule type" value="Genomic_DNA"/>
</dbReference>
<dbReference type="Gene3D" id="3.40.50.150">
    <property type="entry name" value="Vaccinia Virus protein VP39"/>
    <property type="match status" value="1"/>
</dbReference>
<dbReference type="AlphaFoldDB" id="A0A235F6A6"/>
<dbReference type="RefSeq" id="WP_094253764.1">
    <property type="nucleotide sequence ID" value="NZ_JBHLXL010000002.1"/>
</dbReference>
<evidence type="ECO:0000313" key="2">
    <source>
        <dbReference type="EMBL" id="OYD56749.1"/>
    </source>
</evidence>
<name>A0A235F6A6_9BACL</name>
<dbReference type="CDD" id="cd02440">
    <property type="entry name" value="AdoMet_MTases"/>
    <property type="match status" value="1"/>
</dbReference>
<gene>
    <name evidence="2" type="ORF">CGZ90_17220</name>
</gene>
<evidence type="ECO:0000259" key="1">
    <source>
        <dbReference type="Pfam" id="PF08241"/>
    </source>
</evidence>
<keyword evidence="3" id="KW-1185">Reference proteome</keyword>
<dbReference type="Proteomes" id="UP000215059">
    <property type="component" value="Unassembled WGS sequence"/>
</dbReference>
<organism evidence="2 3">
    <name type="scientific">Fictibacillus aquaticus</name>
    <dbReference type="NCBI Taxonomy" id="2021314"/>
    <lineage>
        <taxon>Bacteria</taxon>
        <taxon>Bacillati</taxon>
        <taxon>Bacillota</taxon>
        <taxon>Bacilli</taxon>
        <taxon>Bacillales</taxon>
        <taxon>Fictibacillaceae</taxon>
        <taxon>Fictibacillus</taxon>
    </lineage>
</organism>
<reference evidence="2 3" key="1">
    <citation type="submission" date="2017-07" db="EMBL/GenBank/DDBJ databases">
        <title>Fictibacillus sp. nov. GDSW-R2A3 Genome sequencing and assembly.</title>
        <authorList>
            <person name="Mayilraj S."/>
        </authorList>
    </citation>
    <scope>NUCLEOTIDE SEQUENCE [LARGE SCALE GENOMIC DNA]</scope>
    <source>
        <strain evidence="2 3">GDSW-R2A3</strain>
    </source>
</reference>
<dbReference type="InterPro" id="IPR050508">
    <property type="entry name" value="Methyltransf_Superfamily"/>
</dbReference>
<feature type="domain" description="Methyltransferase type 11" evidence="1">
    <location>
        <begin position="54"/>
        <end position="151"/>
    </location>
</feature>
<proteinExistence type="predicted"/>
<dbReference type="OrthoDB" id="43862at2"/>
<accession>A0A235F6A6</accession>
<dbReference type="PANTHER" id="PTHR42912">
    <property type="entry name" value="METHYLTRANSFERASE"/>
    <property type="match status" value="1"/>
</dbReference>
<comment type="caution">
    <text evidence="2">The sequence shown here is derived from an EMBL/GenBank/DDBJ whole genome shotgun (WGS) entry which is preliminary data.</text>
</comment>
<dbReference type="SUPFAM" id="SSF53335">
    <property type="entry name" value="S-adenosyl-L-methionine-dependent methyltransferases"/>
    <property type="match status" value="1"/>
</dbReference>
<dbReference type="InterPro" id="IPR029063">
    <property type="entry name" value="SAM-dependent_MTases_sf"/>
</dbReference>
<dbReference type="InterPro" id="IPR013216">
    <property type="entry name" value="Methyltransf_11"/>
</dbReference>
<protein>
    <recommendedName>
        <fullName evidence="1">Methyltransferase type 11 domain-containing protein</fullName>
    </recommendedName>
</protein>